<keyword evidence="7 8" id="KW-1015">Disulfide bond</keyword>
<comment type="caution">
    <text evidence="11">The sequence shown here is derived from an EMBL/GenBank/DDBJ whole genome shotgun (WGS) entry which is preliminary data.</text>
</comment>
<dbReference type="EMBL" id="JBEUOH010000001">
    <property type="protein sequence ID" value="KAL0902738.1"/>
    <property type="molecule type" value="Genomic_DNA"/>
</dbReference>
<evidence type="ECO:0000256" key="7">
    <source>
        <dbReference type="ARBA" id="ARBA00023157"/>
    </source>
</evidence>
<name>A0ABR3IP17_LOXSC</name>
<feature type="domain" description="SEA" evidence="10">
    <location>
        <begin position="100"/>
        <end position="213"/>
    </location>
</feature>
<protein>
    <recommendedName>
        <fullName evidence="10">SEA domain-containing protein</fullName>
    </recommendedName>
</protein>
<keyword evidence="4" id="KW-0677">Repeat</keyword>
<dbReference type="InterPro" id="IPR000082">
    <property type="entry name" value="SEA_dom"/>
</dbReference>
<dbReference type="PROSITE" id="PS01209">
    <property type="entry name" value="LDLRA_1"/>
    <property type="match status" value="2"/>
</dbReference>
<evidence type="ECO:0000256" key="9">
    <source>
        <dbReference type="SAM" id="MobiDB-lite"/>
    </source>
</evidence>
<sequence>MFHSGSVSASPAEDLYWEGEDDASKEFLEVKNEDIGIGGHLMRIKRDLFDIFSAFSPTTSTTTPEPPLEEISTDDPDADVQDEDLERGSGSHDPVDQDLKEKTLRVTFVVMEPYQSEYSNRDSYQFLSFSKAIADAVNLLYENLPGTQKASLVRIQSRISDEFSCKVTLDIVTTGYDDTDRIAQILQDHIRNRRELGSVAVSDQDFKTNVIDPGYTEPQCSVDEIQCSDDTCVSGSARCDGYLDCPDGSDEQGCPSFDDWTNQGVDQSIDQSVSSRDCQRFACASSSVTICVELRCNGIRDCPQGDDEDGCDGATDRSPTTTVAPVPESTTRGPISCPPGEFSCDETRCVSYDKRCDNRPDCYDGTDEQNCRPGNLTVELHDARTQESNSDTGGSNSEKRT</sequence>
<keyword evidence="3" id="KW-0812">Transmembrane</keyword>
<gene>
    <name evidence="11" type="ORF">ABMA27_000545</name>
</gene>
<evidence type="ECO:0000256" key="6">
    <source>
        <dbReference type="ARBA" id="ARBA00023136"/>
    </source>
</evidence>
<dbReference type="SUPFAM" id="SSF57424">
    <property type="entry name" value="LDL receptor-like module"/>
    <property type="match status" value="2"/>
</dbReference>
<feature type="disulfide bond" evidence="8">
    <location>
        <begin position="337"/>
        <end position="349"/>
    </location>
</feature>
<dbReference type="PANTHER" id="PTHR24270">
    <property type="entry name" value="LOW-DENSITY LIPOPROTEIN RECEPTOR-RELATED"/>
    <property type="match status" value="1"/>
</dbReference>
<dbReference type="InterPro" id="IPR050685">
    <property type="entry name" value="LDLR"/>
</dbReference>
<evidence type="ECO:0000313" key="11">
    <source>
        <dbReference type="EMBL" id="KAL0902738.1"/>
    </source>
</evidence>
<keyword evidence="12" id="KW-1185">Reference proteome</keyword>
<feature type="disulfide bond" evidence="8">
    <location>
        <begin position="220"/>
        <end position="232"/>
    </location>
</feature>
<proteinExistence type="predicted"/>
<feature type="disulfide bond" evidence="8">
    <location>
        <begin position="296"/>
        <end position="311"/>
    </location>
</feature>
<feature type="region of interest" description="Disordered" evidence="9">
    <location>
        <begin position="362"/>
        <end position="401"/>
    </location>
</feature>
<accession>A0ABR3IP17</accession>
<comment type="subcellular location">
    <subcellularLocation>
        <location evidence="2">Endomembrane system</location>
    </subcellularLocation>
    <subcellularLocation>
        <location evidence="1">Membrane</location>
        <topology evidence="1">Single-pass membrane protein</topology>
    </subcellularLocation>
</comment>
<evidence type="ECO:0000256" key="2">
    <source>
        <dbReference type="ARBA" id="ARBA00004308"/>
    </source>
</evidence>
<feature type="disulfide bond" evidence="8">
    <location>
        <begin position="227"/>
        <end position="245"/>
    </location>
</feature>
<dbReference type="CDD" id="cd00112">
    <property type="entry name" value="LDLa"/>
    <property type="match status" value="2"/>
</dbReference>
<organism evidence="11 12">
    <name type="scientific">Loxostege sticticalis</name>
    <name type="common">Beet webworm moth</name>
    <dbReference type="NCBI Taxonomy" id="481309"/>
    <lineage>
        <taxon>Eukaryota</taxon>
        <taxon>Metazoa</taxon>
        <taxon>Ecdysozoa</taxon>
        <taxon>Arthropoda</taxon>
        <taxon>Hexapoda</taxon>
        <taxon>Insecta</taxon>
        <taxon>Pterygota</taxon>
        <taxon>Neoptera</taxon>
        <taxon>Endopterygota</taxon>
        <taxon>Lepidoptera</taxon>
        <taxon>Glossata</taxon>
        <taxon>Ditrysia</taxon>
        <taxon>Pyraloidea</taxon>
        <taxon>Crambidae</taxon>
        <taxon>Pyraustinae</taxon>
        <taxon>Loxostege</taxon>
    </lineage>
</organism>
<keyword evidence="5" id="KW-1133">Transmembrane helix</keyword>
<evidence type="ECO:0000256" key="1">
    <source>
        <dbReference type="ARBA" id="ARBA00004167"/>
    </source>
</evidence>
<evidence type="ECO:0000256" key="5">
    <source>
        <dbReference type="ARBA" id="ARBA00022989"/>
    </source>
</evidence>
<feature type="disulfide bond" evidence="8">
    <location>
        <begin position="356"/>
        <end position="371"/>
    </location>
</feature>
<evidence type="ECO:0000256" key="8">
    <source>
        <dbReference type="PROSITE-ProRule" id="PRU00124"/>
    </source>
</evidence>
<dbReference type="PROSITE" id="PS50024">
    <property type="entry name" value="SEA"/>
    <property type="match status" value="1"/>
</dbReference>
<feature type="region of interest" description="Disordered" evidence="9">
    <location>
        <begin position="307"/>
        <end position="337"/>
    </location>
</feature>
<dbReference type="PRINTS" id="PR00261">
    <property type="entry name" value="LDLRECEPTOR"/>
</dbReference>
<evidence type="ECO:0000256" key="4">
    <source>
        <dbReference type="ARBA" id="ARBA00022737"/>
    </source>
</evidence>
<dbReference type="InterPro" id="IPR036055">
    <property type="entry name" value="LDL_receptor-like_sf"/>
</dbReference>
<evidence type="ECO:0000259" key="10">
    <source>
        <dbReference type="PROSITE" id="PS50024"/>
    </source>
</evidence>
<evidence type="ECO:0000256" key="3">
    <source>
        <dbReference type="ARBA" id="ARBA00022692"/>
    </source>
</evidence>
<dbReference type="Pfam" id="PF00057">
    <property type="entry name" value="Ldl_recept_a"/>
    <property type="match status" value="2"/>
</dbReference>
<dbReference type="InterPro" id="IPR023415">
    <property type="entry name" value="LDLR_class-A_CS"/>
</dbReference>
<feature type="compositionally biased region" description="Basic and acidic residues" evidence="9">
    <location>
        <begin position="86"/>
        <end position="96"/>
    </location>
</feature>
<comment type="caution">
    <text evidence="8">Lacks conserved residue(s) required for the propagation of feature annotation.</text>
</comment>
<feature type="disulfide bond" evidence="8">
    <location>
        <begin position="344"/>
        <end position="362"/>
    </location>
</feature>
<feature type="compositionally biased region" description="Acidic residues" evidence="9">
    <location>
        <begin position="67"/>
        <end position="85"/>
    </location>
</feature>
<feature type="compositionally biased region" description="Polar residues" evidence="9">
    <location>
        <begin position="386"/>
        <end position="401"/>
    </location>
</feature>
<keyword evidence="6" id="KW-0472">Membrane</keyword>
<dbReference type="InterPro" id="IPR002172">
    <property type="entry name" value="LDrepeatLR_classA_rpt"/>
</dbReference>
<feature type="compositionally biased region" description="Polar residues" evidence="9">
    <location>
        <begin position="317"/>
        <end position="333"/>
    </location>
</feature>
<dbReference type="PROSITE" id="PS50068">
    <property type="entry name" value="LDLRA_2"/>
    <property type="match status" value="3"/>
</dbReference>
<evidence type="ECO:0000313" key="12">
    <source>
        <dbReference type="Proteomes" id="UP001549920"/>
    </source>
</evidence>
<dbReference type="PANTHER" id="PTHR24270:SF62">
    <property type="entry name" value="LOW-DENSITY LIPOPROTEIN RECEPTOR-RELATED PROTEIN 2"/>
    <property type="match status" value="1"/>
</dbReference>
<dbReference type="Gene3D" id="4.10.400.10">
    <property type="entry name" value="Low-density Lipoprotein Receptor"/>
    <property type="match status" value="2"/>
</dbReference>
<dbReference type="Proteomes" id="UP001549920">
    <property type="component" value="Unassembled WGS sequence"/>
</dbReference>
<feature type="region of interest" description="Disordered" evidence="9">
    <location>
        <begin position="56"/>
        <end position="96"/>
    </location>
</feature>
<reference evidence="11 12" key="1">
    <citation type="submission" date="2024-06" db="EMBL/GenBank/DDBJ databases">
        <title>A chromosome-level genome assembly of beet webworm, Loxostege sticticalis.</title>
        <authorList>
            <person name="Zhang Y."/>
        </authorList>
    </citation>
    <scope>NUCLEOTIDE SEQUENCE [LARGE SCALE GENOMIC DNA]</scope>
    <source>
        <strain evidence="11">AQ026</strain>
        <tissue evidence="11">Whole body</tissue>
    </source>
</reference>
<dbReference type="SMART" id="SM00192">
    <property type="entry name" value="LDLa"/>
    <property type="match status" value="3"/>
</dbReference>
<feature type="disulfide bond" evidence="8">
    <location>
        <begin position="239"/>
        <end position="254"/>
    </location>
</feature>